<organism evidence="4 5">
    <name type="scientific">Dictyostelium firmibasis</name>
    <dbReference type="NCBI Taxonomy" id="79012"/>
    <lineage>
        <taxon>Eukaryota</taxon>
        <taxon>Amoebozoa</taxon>
        <taxon>Evosea</taxon>
        <taxon>Eumycetozoa</taxon>
        <taxon>Dictyostelia</taxon>
        <taxon>Dictyosteliales</taxon>
        <taxon>Dictyosteliaceae</taxon>
        <taxon>Dictyostelium</taxon>
    </lineage>
</organism>
<dbReference type="FunFam" id="1.10.472.10:FF:000108">
    <property type="entry name" value="Cyclin-dependent protein kinase regulator, putative"/>
    <property type="match status" value="1"/>
</dbReference>
<sequence length="273" mass="31626">MNLYFSDEEIQNSPSRKDGISFEIEDNLRRYGVEVIQEAGILLELPQATTVTGQVIFHRFYCRKSLKEYDVKTLAMGSLFVSTKFAEPPRKIRDILNVFTLIWQKKEGLPIEYIDTTKQAYWDLKGDVIAAEFDILKEFGFLMFVDLPHKYILNYMKLLERSKELAQKSWNYLNDSMRTTVTIQYKPESIAAASIFLASRMLGTQLPEEPYPWWELFDTTKEEIELISFEINKLYSKSPPYYIDVFNPTNSDTASPITSNTTTTTTTTTNDTT</sequence>
<gene>
    <name evidence="4" type="ORF">RB653_000647</name>
</gene>
<accession>A0AAN7Z1B9</accession>
<evidence type="ECO:0000313" key="4">
    <source>
        <dbReference type="EMBL" id="KAK5580625.1"/>
    </source>
</evidence>
<dbReference type="PIRSF" id="PIRSF036580">
    <property type="entry name" value="Cyclin_L"/>
    <property type="match status" value="1"/>
</dbReference>
<comment type="caution">
    <text evidence="4">The sequence shown here is derived from an EMBL/GenBank/DDBJ whole genome shotgun (WGS) entry which is preliminary data.</text>
</comment>
<name>A0AAN7Z1B9_9MYCE</name>
<keyword evidence="5" id="KW-1185">Reference proteome</keyword>
<evidence type="ECO:0000256" key="1">
    <source>
        <dbReference type="RuleBase" id="RU000383"/>
    </source>
</evidence>
<dbReference type="GO" id="GO:0016538">
    <property type="term" value="F:cyclin-dependent protein serine/threonine kinase regulator activity"/>
    <property type="evidence" value="ECO:0007669"/>
    <property type="project" value="InterPro"/>
</dbReference>
<feature type="compositionally biased region" description="Low complexity" evidence="2">
    <location>
        <begin position="258"/>
        <end position="273"/>
    </location>
</feature>
<feature type="domain" description="Cyclin-like" evidence="3">
    <location>
        <begin position="34"/>
        <end position="137"/>
    </location>
</feature>
<dbReference type="EMBL" id="JAVFKY010000002">
    <property type="protein sequence ID" value="KAK5580625.1"/>
    <property type="molecule type" value="Genomic_DNA"/>
</dbReference>
<reference evidence="4 5" key="1">
    <citation type="submission" date="2023-11" db="EMBL/GenBank/DDBJ databases">
        <title>Dfirmibasis_genome.</title>
        <authorList>
            <person name="Edelbroek B."/>
            <person name="Kjellin J."/>
            <person name="Jerlstrom-Hultqvist J."/>
            <person name="Soderbom F."/>
        </authorList>
    </citation>
    <scope>NUCLEOTIDE SEQUENCE [LARGE SCALE GENOMIC DNA]</scope>
    <source>
        <strain evidence="4 5">TNS-C-14</strain>
    </source>
</reference>
<dbReference type="FunFam" id="1.10.472.10:FF:000031">
    <property type="entry name" value="cyclin-L1-1-like isoform X1"/>
    <property type="match status" value="1"/>
</dbReference>
<dbReference type="PANTHER" id="PTHR10026">
    <property type="entry name" value="CYCLIN"/>
    <property type="match status" value="1"/>
</dbReference>
<evidence type="ECO:0000259" key="3">
    <source>
        <dbReference type="SMART" id="SM00385"/>
    </source>
</evidence>
<dbReference type="InterPro" id="IPR006671">
    <property type="entry name" value="Cyclin_N"/>
</dbReference>
<dbReference type="CDD" id="cd20532">
    <property type="entry name" value="CYCLIN_CCNL_rpt1"/>
    <property type="match status" value="1"/>
</dbReference>
<dbReference type="GO" id="GO:0006357">
    <property type="term" value="P:regulation of transcription by RNA polymerase II"/>
    <property type="evidence" value="ECO:0007669"/>
    <property type="project" value="InterPro"/>
</dbReference>
<dbReference type="InterPro" id="IPR036915">
    <property type="entry name" value="Cyclin-like_sf"/>
</dbReference>
<dbReference type="InterPro" id="IPR013763">
    <property type="entry name" value="Cyclin-like_dom"/>
</dbReference>
<evidence type="ECO:0000256" key="2">
    <source>
        <dbReference type="SAM" id="MobiDB-lite"/>
    </source>
</evidence>
<proteinExistence type="inferred from homology"/>
<dbReference type="Pfam" id="PF21797">
    <property type="entry name" value="CycT2-like_C"/>
    <property type="match status" value="1"/>
</dbReference>
<comment type="similarity">
    <text evidence="1">Belongs to the cyclin family.</text>
</comment>
<keyword evidence="1" id="KW-0195">Cyclin</keyword>
<dbReference type="Pfam" id="PF00134">
    <property type="entry name" value="Cyclin_N"/>
    <property type="match status" value="1"/>
</dbReference>
<dbReference type="InterPro" id="IPR043198">
    <property type="entry name" value="Cyclin/Ssn8"/>
</dbReference>
<protein>
    <recommendedName>
        <fullName evidence="3">Cyclin-like domain-containing protein</fullName>
    </recommendedName>
</protein>
<dbReference type="SUPFAM" id="SSF47954">
    <property type="entry name" value="Cyclin-like"/>
    <property type="match status" value="2"/>
</dbReference>
<feature type="domain" description="Cyclin-like" evidence="3">
    <location>
        <begin position="150"/>
        <end position="233"/>
    </location>
</feature>
<dbReference type="AlphaFoldDB" id="A0AAN7Z1B9"/>
<feature type="region of interest" description="Disordered" evidence="2">
    <location>
        <begin position="253"/>
        <end position="273"/>
    </location>
</feature>
<dbReference type="Proteomes" id="UP001344447">
    <property type="component" value="Unassembled WGS sequence"/>
</dbReference>
<dbReference type="CDD" id="cd20533">
    <property type="entry name" value="CYCLIN_CCNL_rpt2"/>
    <property type="match status" value="1"/>
</dbReference>
<evidence type="ECO:0000313" key="5">
    <source>
        <dbReference type="Proteomes" id="UP001344447"/>
    </source>
</evidence>
<dbReference type="Gene3D" id="1.10.472.10">
    <property type="entry name" value="Cyclin-like"/>
    <property type="match status" value="2"/>
</dbReference>
<dbReference type="SMART" id="SM00385">
    <property type="entry name" value="CYCLIN"/>
    <property type="match status" value="2"/>
</dbReference>